<gene>
    <name evidence="1" type="ORF">CCAND38_90002</name>
</gene>
<name>A0A0B7ICM8_9FLAO</name>
<evidence type="ECO:0000313" key="2">
    <source>
        <dbReference type="Proteomes" id="UP000045051"/>
    </source>
</evidence>
<sequence>MAKNNLLIRTKIYTRHKAKPSYFNKQIYTSFFFLLKHKYFIMNKL</sequence>
<organism evidence="1 2">
    <name type="scientific">Capnocytophaga canis</name>
    <dbReference type="NCBI Taxonomy" id="1848903"/>
    <lineage>
        <taxon>Bacteria</taxon>
        <taxon>Pseudomonadati</taxon>
        <taxon>Bacteroidota</taxon>
        <taxon>Flavobacteriia</taxon>
        <taxon>Flavobacteriales</taxon>
        <taxon>Flavobacteriaceae</taxon>
        <taxon>Capnocytophaga</taxon>
    </lineage>
</organism>
<keyword evidence="2" id="KW-1185">Reference proteome</keyword>
<dbReference type="AlphaFoldDB" id="A0A0B7ICM8"/>
<protein>
    <submittedName>
        <fullName evidence="1">Uncharacterized protein</fullName>
    </submittedName>
</protein>
<dbReference type="EMBL" id="CDOI01000206">
    <property type="protein sequence ID" value="CEN49671.1"/>
    <property type="molecule type" value="Genomic_DNA"/>
</dbReference>
<evidence type="ECO:0000313" key="1">
    <source>
        <dbReference type="EMBL" id="CEN49671.1"/>
    </source>
</evidence>
<accession>A0A0B7ICM8</accession>
<reference evidence="1 2" key="1">
    <citation type="submission" date="2015-01" db="EMBL/GenBank/DDBJ databases">
        <authorList>
            <person name="Xiang T."/>
            <person name="Song Y."/>
            <person name="Huang L."/>
            <person name="Wang B."/>
            <person name="Wu P."/>
        </authorList>
    </citation>
    <scope>NUCLEOTIDE SEQUENCE [LARGE SCALE GENOMIC DNA]</scope>
    <source>
        <strain evidence="1 2">CcD38</strain>
    </source>
</reference>
<proteinExistence type="predicted"/>
<dbReference type="Proteomes" id="UP000045051">
    <property type="component" value="Unassembled WGS sequence"/>
</dbReference>